<dbReference type="PANTHER" id="PTHR13720">
    <property type="entry name" value="WD-40 REPEAT PROTEIN"/>
    <property type="match status" value="1"/>
</dbReference>
<dbReference type="FunFam" id="2.130.10.10:FF:002220">
    <property type="entry name" value="EMAP-like 3"/>
    <property type="match status" value="1"/>
</dbReference>
<dbReference type="InterPro" id="IPR055439">
    <property type="entry name" value="Beta-prop_EML_1st"/>
</dbReference>
<evidence type="ECO:0000256" key="3">
    <source>
        <dbReference type="ARBA" id="ARBA00022701"/>
    </source>
</evidence>
<dbReference type="InterPro" id="IPR049813">
    <property type="entry name" value="Elp-1-like_TD"/>
</dbReference>
<dbReference type="Pfam" id="PF23409">
    <property type="entry name" value="Beta-prop_EML"/>
    <property type="match status" value="1"/>
</dbReference>
<dbReference type="GO" id="GO:0072686">
    <property type="term" value="C:mitotic spindle"/>
    <property type="evidence" value="ECO:0007669"/>
    <property type="project" value="TreeGrafter"/>
</dbReference>
<feature type="repeat" description="WD" evidence="6">
    <location>
        <begin position="886"/>
        <end position="917"/>
    </location>
</feature>
<feature type="domain" description="EML-like second beta-propeller" evidence="9">
    <location>
        <begin position="740"/>
        <end position="1032"/>
    </location>
</feature>
<evidence type="ECO:0000256" key="2">
    <source>
        <dbReference type="ARBA" id="ARBA00022574"/>
    </source>
</evidence>
<evidence type="ECO:0000313" key="10">
    <source>
        <dbReference type="EMBL" id="GAA55880.1"/>
    </source>
</evidence>
<evidence type="ECO:0000256" key="1">
    <source>
        <dbReference type="ARBA" id="ARBA00004245"/>
    </source>
</evidence>
<feature type="region of interest" description="Disordered" evidence="7">
    <location>
        <begin position="319"/>
        <end position="400"/>
    </location>
</feature>
<comment type="subcellular location">
    <subcellularLocation>
        <location evidence="1">Cytoplasm</location>
        <location evidence="1">Cytoskeleton</location>
    </subcellularLocation>
</comment>
<evidence type="ECO:0000313" key="11">
    <source>
        <dbReference type="Proteomes" id="UP000008909"/>
    </source>
</evidence>
<organism evidence="10 11">
    <name type="scientific">Clonorchis sinensis</name>
    <name type="common">Chinese liver fluke</name>
    <dbReference type="NCBI Taxonomy" id="79923"/>
    <lineage>
        <taxon>Eukaryota</taxon>
        <taxon>Metazoa</taxon>
        <taxon>Spiralia</taxon>
        <taxon>Lophotrochozoa</taxon>
        <taxon>Platyhelminthes</taxon>
        <taxon>Trematoda</taxon>
        <taxon>Digenea</taxon>
        <taxon>Opisthorchiida</taxon>
        <taxon>Opisthorchiata</taxon>
        <taxon>Opisthorchiidae</taxon>
        <taxon>Clonorchis</taxon>
    </lineage>
</organism>
<feature type="repeat" description="WD" evidence="6">
    <location>
        <begin position="840"/>
        <end position="881"/>
    </location>
</feature>
<gene>
    <name evidence="10" type="ORF">CLF_109253</name>
</gene>
<dbReference type="Pfam" id="PF03451">
    <property type="entry name" value="HELP"/>
    <property type="match status" value="1"/>
</dbReference>
<dbReference type="GO" id="GO:0008017">
    <property type="term" value="F:microtubule binding"/>
    <property type="evidence" value="ECO:0007669"/>
    <property type="project" value="TreeGrafter"/>
</dbReference>
<keyword evidence="2 6" id="KW-0853">WD repeat</keyword>
<dbReference type="Proteomes" id="UP000008909">
    <property type="component" value="Unassembled WGS sequence"/>
</dbReference>
<dbReference type="Gene3D" id="2.130.10.10">
    <property type="entry name" value="YVTN repeat-like/Quinoprotein amine dehydrogenase"/>
    <property type="match status" value="2"/>
</dbReference>
<feature type="compositionally biased region" description="Polar residues" evidence="7">
    <location>
        <begin position="359"/>
        <end position="369"/>
    </location>
</feature>
<proteinExistence type="predicted"/>
<dbReference type="EMBL" id="DF144104">
    <property type="protein sequence ID" value="GAA55880.1"/>
    <property type="molecule type" value="Genomic_DNA"/>
</dbReference>
<reference evidence="10" key="1">
    <citation type="journal article" date="2011" name="Genome Biol.">
        <title>The draft genome of the carcinogenic human liver fluke Clonorchis sinensis.</title>
        <authorList>
            <person name="Wang X."/>
            <person name="Chen W."/>
            <person name="Huang Y."/>
            <person name="Sun J."/>
            <person name="Men J."/>
            <person name="Liu H."/>
            <person name="Luo F."/>
            <person name="Guo L."/>
            <person name="Lv X."/>
            <person name="Deng C."/>
            <person name="Zhou C."/>
            <person name="Fan Y."/>
            <person name="Li X."/>
            <person name="Huang L."/>
            <person name="Hu Y."/>
            <person name="Liang C."/>
            <person name="Hu X."/>
            <person name="Xu J."/>
            <person name="Yu X."/>
        </authorList>
    </citation>
    <scope>NUCLEOTIDE SEQUENCE [LARGE SCALE GENOMIC DNA]</scope>
    <source>
        <strain evidence="10">Henan</strain>
    </source>
</reference>
<dbReference type="CDD" id="cd21931">
    <property type="entry name" value="TD_EMAP-like"/>
    <property type="match status" value="1"/>
</dbReference>
<dbReference type="GO" id="GO:0005874">
    <property type="term" value="C:microtubule"/>
    <property type="evidence" value="ECO:0007669"/>
    <property type="project" value="UniProtKB-KW"/>
</dbReference>
<dbReference type="InterPro" id="IPR005108">
    <property type="entry name" value="HELP"/>
</dbReference>
<dbReference type="AlphaFoldDB" id="G7YSF0"/>
<keyword evidence="4" id="KW-0677">Repeat</keyword>
<reference key="2">
    <citation type="submission" date="2011-10" db="EMBL/GenBank/DDBJ databases">
        <title>The genome and transcriptome sequence of Clonorchis sinensis provide insights into the carcinogenic liver fluke.</title>
        <authorList>
            <person name="Wang X."/>
            <person name="Huang Y."/>
            <person name="Chen W."/>
            <person name="Liu H."/>
            <person name="Guo L."/>
            <person name="Chen Y."/>
            <person name="Luo F."/>
            <person name="Zhou W."/>
            <person name="Sun J."/>
            <person name="Mao Q."/>
            <person name="Liang P."/>
            <person name="Zhou C."/>
            <person name="Tian Y."/>
            <person name="Men J."/>
            <person name="Lv X."/>
            <person name="Huang L."/>
            <person name="Zhou J."/>
            <person name="Hu Y."/>
            <person name="Li R."/>
            <person name="Zhang F."/>
            <person name="Lei H."/>
            <person name="Li X."/>
            <person name="Hu X."/>
            <person name="Liang C."/>
            <person name="Xu J."/>
            <person name="Wu Z."/>
            <person name="Yu X."/>
        </authorList>
    </citation>
    <scope>NUCLEOTIDE SEQUENCE</scope>
    <source>
        <strain>Henan</strain>
    </source>
</reference>
<evidence type="ECO:0000256" key="5">
    <source>
        <dbReference type="ARBA" id="ARBA00023212"/>
    </source>
</evidence>
<feature type="repeat" description="WD" evidence="6">
    <location>
        <begin position="732"/>
        <end position="773"/>
    </location>
</feature>
<feature type="compositionally biased region" description="Polar residues" evidence="7">
    <location>
        <begin position="319"/>
        <end position="340"/>
    </location>
</feature>
<evidence type="ECO:0000256" key="7">
    <source>
        <dbReference type="SAM" id="MobiDB-lite"/>
    </source>
</evidence>
<dbReference type="InterPro" id="IPR001680">
    <property type="entry name" value="WD40_rpt"/>
</dbReference>
<name>G7YSF0_CLOSI</name>
<dbReference type="InterPro" id="IPR015943">
    <property type="entry name" value="WD40/YVTN_repeat-like_dom_sf"/>
</dbReference>
<keyword evidence="11" id="KW-1185">Reference proteome</keyword>
<dbReference type="InterPro" id="IPR055442">
    <property type="entry name" value="Beta-prop_EML-like_2nd"/>
</dbReference>
<protein>
    <submittedName>
        <fullName evidence="10">Echinoderm microtubule-associated protein-like 1</fullName>
    </submittedName>
</protein>
<dbReference type="PROSITE" id="PS50082">
    <property type="entry name" value="WD_REPEATS_2"/>
    <property type="match status" value="4"/>
</dbReference>
<dbReference type="Pfam" id="PF23414">
    <property type="entry name" value="Beta-prop_EML_2"/>
    <property type="match status" value="1"/>
</dbReference>
<dbReference type="FunFam" id="2.130.10.10:FF:000320">
    <property type="entry name" value="echinoderm microtubule-associated protein-like 6"/>
    <property type="match status" value="1"/>
</dbReference>
<dbReference type="InterPro" id="IPR036322">
    <property type="entry name" value="WD40_repeat_dom_sf"/>
</dbReference>
<keyword evidence="5" id="KW-0206">Cytoskeleton</keyword>
<dbReference type="PROSITE" id="PS50294">
    <property type="entry name" value="WD_REPEATS_REGION"/>
    <property type="match status" value="2"/>
</dbReference>
<evidence type="ECO:0000256" key="4">
    <source>
        <dbReference type="ARBA" id="ARBA00022737"/>
    </source>
</evidence>
<evidence type="ECO:0000259" key="8">
    <source>
        <dbReference type="Pfam" id="PF23409"/>
    </source>
</evidence>
<evidence type="ECO:0000256" key="6">
    <source>
        <dbReference type="PROSITE-ProRule" id="PRU00221"/>
    </source>
</evidence>
<feature type="domain" description="EML-like first beta-propeller" evidence="8">
    <location>
        <begin position="523"/>
        <end position="721"/>
    </location>
</feature>
<feature type="repeat" description="WD" evidence="6">
    <location>
        <begin position="998"/>
        <end position="1034"/>
    </location>
</feature>
<sequence length="1034" mass="114156">MRRTLEGLQNPGVQIACDEDLVYLEYADDIVFIFEEEEKAQVFFDELTKVIPSFGGLGSALGATWDRLAVEHRLIWLVKRLKSAAIGQDAAKQWPFDWHLPLNDEKCVHMSFGGDSASSFVMHGEKGPEDITRIDAKKDLGIGLSPNLSFSLHLEKSAQKAFAVLRMIRRTFFRVTRMDLHILYGTYARPLLEYANPVVYSGRTKDVILIERVQRAATKMVAGLKSMDYETRLVVLDLFPLDYPRLRRDLILTSCLNKAWPTASELMSIENSGLLDRVADLEKRSADLGNEVAGLRNSLADCLRRLSLLESNKGTALCQTRPYTTTPSRPGTTVATTPTNKPAPHRSEGGPNRRGNSKPRPTTNVSTSRDGPVGSHNLQRIGNKSASSTALDRHASTGPKEPTYIANEGILRVFLHGRAINVYLPSTIMDNFDLYAPQPAPDETLKLEWVYGYRGRDCRNNLFYLPTGEIIYFVAAVVVLYNIEEQCQRHYLEHTDDVTSIALHPDCITVATGQAAGHGKIQNKDGGARLCVVDDAQDHVISVWEWQKGKKITDTKCSADPVVAAEFHPLDESSIVTCGKNQLNFWTLDGNTLSKKSAIFETGKISCDKPKFVLCMAFAENGDLLTGDSSGNIIVWRHGSNHISQICHNAHDGGIFSLCVTKDGRLVSGGGKDRRLVFFDVALNPTDEVKELPELHGSVRTIIQGPGDVLLVGTTRNTILQIAPGMEFSSLMFGHSDEFWALASHPQSHQFLTAGNDRMVILWDALSKQAVWAKELNDPIHCATFYPPYSEPVDGLVNGDRPESPNGLVQGVAPLIALGSTSGRWLVLDSIRHEVIAAHSDGIGEQIQCISYSPNGQYIALGSRDNSIYVYQVLEGGRKYSRVGRCSGHSSFVLHLDWSADSRYLRSESGDYELLFWTGNDCRQVVSLSSLRDVDWATQTCTLGWCVTGVWPDGGDGTDVNACNIYPNSALLATADDFGKVKLFQYPAIRPKAEFHAYNGHSSHVTNVAFLYDGSRLISTGGKDTAVLQWEVCV</sequence>
<feature type="compositionally biased region" description="Polar residues" evidence="7">
    <location>
        <begin position="376"/>
        <end position="390"/>
    </location>
</feature>
<keyword evidence="3" id="KW-0493">Microtubule</keyword>
<dbReference type="SMART" id="SM00320">
    <property type="entry name" value="WD40"/>
    <property type="match status" value="9"/>
</dbReference>
<dbReference type="PANTHER" id="PTHR13720:SF50">
    <property type="entry name" value="ECHINODERM MICROTUBULE-ASSOCIATED PROTEIN-LIKE 2"/>
    <property type="match status" value="1"/>
</dbReference>
<dbReference type="Pfam" id="PF00400">
    <property type="entry name" value="WD40"/>
    <property type="match status" value="1"/>
</dbReference>
<dbReference type="SUPFAM" id="SSF50978">
    <property type="entry name" value="WD40 repeat-like"/>
    <property type="match status" value="2"/>
</dbReference>
<accession>G7YSF0</accession>
<evidence type="ECO:0000259" key="9">
    <source>
        <dbReference type="Pfam" id="PF23414"/>
    </source>
</evidence>
<dbReference type="GO" id="GO:0000226">
    <property type="term" value="P:microtubule cytoskeleton organization"/>
    <property type="evidence" value="ECO:0007669"/>
    <property type="project" value="TreeGrafter"/>
</dbReference>
<keyword evidence="5" id="KW-0963">Cytoplasm</keyword>
<dbReference type="InterPro" id="IPR050630">
    <property type="entry name" value="WD_repeat_EMAP"/>
</dbReference>